<name>W9CCE6_SCLBF</name>
<evidence type="ECO:0000313" key="2">
    <source>
        <dbReference type="EMBL" id="ESZ94417.1"/>
    </source>
</evidence>
<reference evidence="2 3" key="1">
    <citation type="journal article" date="2014" name="Genome Announc.">
        <title>Draft genome sequence of Sclerotinia borealis, a psychrophilic plant pathogenic fungus.</title>
        <authorList>
            <person name="Mardanov A.V."/>
            <person name="Beletsky A.V."/>
            <person name="Kadnikov V.V."/>
            <person name="Ignatov A.N."/>
            <person name="Ravin N.V."/>
        </authorList>
    </citation>
    <scope>NUCLEOTIDE SEQUENCE [LARGE SCALE GENOMIC DNA]</scope>
    <source>
        <strain evidence="3">F-4157</strain>
    </source>
</reference>
<dbReference type="Proteomes" id="UP000019487">
    <property type="component" value="Unassembled WGS sequence"/>
</dbReference>
<keyword evidence="3" id="KW-1185">Reference proteome</keyword>
<evidence type="ECO:0000256" key="1">
    <source>
        <dbReference type="SAM" id="Phobius"/>
    </source>
</evidence>
<dbReference type="EMBL" id="AYSA01000246">
    <property type="protein sequence ID" value="ESZ94417.1"/>
    <property type="molecule type" value="Genomic_DNA"/>
</dbReference>
<dbReference type="HOGENOM" id="CLU_1595506_0_0_1"/>
<gene>
    <name evidence="2" type="ORF">SBOR_5210</name>
</gene>
<organism evidence="2 3">
    <name type="scientific">Sclerotinia borealis (strain F-4128)</name>
    <dbReference type="NCBI Taxonomy" id="1432307"/>
    <lineage>
        <taxon>Eukaryota</taxon>
        <taxon>Fungi</taxon>
        <taxon>Dikarya</taxon>
        <taxon>Ascomycota</taxon>
        <taxon>Pezizomycotina</taxon>
        <taxon>Leotiomycetes</taxon>
        <taxon>Helotiales</taxon>
        <taxon>Sclerotiniaceae</taxon>
        <taxon>Sclerotinia</taxon>
    </lineage>
</organism>
<protein>
    <submittedName>
        <fullName evidence="2">Uncharacterized protein</fullName>
    </submittedName>
</protein>
<keyword evidence="1" id="KW-0472">Membrane</keyword>
<feature type="transmembrane region" description="Helical" evidence="1">
    <location>
        <begin position="142"/>
        <end position="159"/>
    </location>
</feature>
<dbReference type="OrthoDB" id="10510814at2759"/>
<keyword evidence="1" id="KW-1133">Transmembrane helix</keyword>
<sequence>MPSSNEPSPSTTHQYTVNGHPVELTEWLENLDRAYAINDFDILVDEPRTRFFNLGPYPLILHTTPRRLGLFTTLNLIRYMIFLVAWPIIIHIIVTILLSCGISLKVIGAMMVLAMGRTWLWLLLEWGTMVIWLPHIDRSAKVAFVVLILLSGMVIWLAAREVAIPML</sequence>
<comment type="caution">
    <text evidence="2">The sequence shown here is derived from an EMBL/GenBank/DDBJ whole genome shotgun (WGS) entry which is preliminary data.</text>
</comment>
<proteinExistence type="predicted"/>
<keyword evidence="1" id="KW-0812">Transmembrane</keyword>
<evidence type="ECO:0000313" key="3">
    <source>
        <dbReference type="Proteomes" id="UP000019487"/>
    </source>
</evidence>
<accession>W9CCE6</accession>
<feature type="transmembrane region" description="Helical" evidence="1">
    <location>
        <begin position="119"/>
        <end position="136"/>
    </location>
</feature>
<dbReference type="AlphaFoldDB" id="W9CCE6"/>
<feature type="transmembrane region" description="Helical" evidence="1">
    <location>
        <begin position="76"/>
        <end position="98"/>
    </location>
</feature>